<dbReference type="RefSeq" id="WP_343807749.1">
    <property type="nucleotide sequence ID" value="NZ_BAAADE010000011.1"/>
</dbReference>
<comment type="caution">
    <text evidence="3">The sequence shown here is derived from an EMBL/GenBank/DDBJ whole genome shotgun (WGS) entry which is preliminary data.</text>
</comment>
<protein>
    <submittedName>
        <fullName evidence="3">MBL fold metallo-hydrolase</fullName>
    </submittedName>
</protein>
<dbReference type="Gene3D" id="3.60.15.10">
    <property type="entry name" value="Ribonuclease Z/Hydroxyacylglutathione hydrolase-like"/>
    <property type="match status" value="1"/>
</dbReference>
<dbReference type="InterPro" id="IPR036866">
    <property type="entry name" value="RibonucZ/Hydroxyglut_hydro"/>
</dbReference>
<dbReference type="PANTHER" id="PTHR46018">
    <property type="entry name" value="ZINC PHOSPHODIESTERASE ELAC PROTEIN 1"/>
    <property type="match status" value="1"/>
</dbReference>
<evidence type="ECO:0000313" key="4">
    <source>
        <dbReference type="Proteomes" id="UP001424441"/>
    </source>
</evidence>
<sequence length="295" mass="33095">MANELDINDTSDTNLKIHFLGTGSPIPLTSRFGPSILIQAGDQYLLFDGGRGAIQRIYSLGIPFPKIDKLFITHLHSDHTVGIPDIFLTSWVRGRKTPFEVWGPEGTTHLMNGIRSAFEYDIKIRIDQNDGSNIKIHDIDEGIIYDKDELQVIAFQVDHGPVKPAFGYRINYKGKSVLLSGDTRYDENLIKYAKDVDVIVHEVASTSDNMANAMPMTQKIVDIHTTPEEAGKIFALINPKLAIYSHIVLFDVSDDELVRKTNKNYQGPLLVANDLMTVSINDNGYNIMQNNIYKD</sequence>
<feature type="domain" description="Metallo-beta-lactamase" evidence="2">
    <location>
        <begin position="32"/>
        <end position="224"/>
    </location>
</feature>
<reference evidence="3 4" key="1">
    <citation type="journal article" date="2019" name="Int. J. Syst. Evol. Microbiol.">
        <title>The Global Catalogue of Microorganisms (GCM) 10K type strain sequencing project: providing services to taxonomists for standard genome sequencing and annotation.</title>
        <authorList>
            <consortium name="The Broad Institute Genomics Platform"/>
            <consortium name="The Broad Institute Genome Sequencing Center for Infectious Disease"/>
            <person name="Wu L."/>
            <person name="Ma J."/>
        </authorList>
    </citation>
    <scope>NUCLEOTIDE SEQUENCE [LARGE SCALE GENOMIC DNA]</scope>
    <source>
        <strain evidence="3 4">JCM 15115</strain>
    </source>
</reference>
<evidence type="ECO:0000259" key="2">
    <source>
        <dbReference type="SMART" id="SM00849"/>
    </source>
</evidence>
<dbReference type="SUPFAM" id="SSF56281">
    <property type="entry name" value="Metallo-hydrolase/oxidoreductase"/>
    <property type="match status" value="1"/>
</dbReference>
<accession>A0ABN1GL08</accession>
<keyword evidence="4" id="KW-1185">Reference proteome</keyword>
<dbReference type="InterPro" id="IPR001279">
    <property type="entry name" value="Metallo-B-lactamas"/>
</dbReference>
<dbReference type="EMBL" id="BAAADE010000011">
    <property type="protein sequence ID" value="GAA0613744.1"/>
    <property type="molecule type" value="Genomic_DNA"/>
</dbReference>
<gene>
    <name evidence="3" type="ORF">GCM10008943_31330</name>
</gene>
<dbReference type="PANTHER" id="PTHR46018:SF2">
    <property type="entry name" value="ZINC PHOSPHODIESTERASE ELAC PROTEIN 1"/>
    <property type="match status" value="1"/>
</dbReference>
<dbReference type="Pfam" id="PF23023">
    <property type="entry name" value="Anti-Pycsar_Apyc1"/>
    <property type="match status" value="1"/>
</dbReference>
<name>A0ABN1GL08_9HYPH</name>
<dbReference type="Proteomes" id="UP001424441">
    <property type="component" value="Unassembled WGS sequence"/>
</dbReference>
<organism evidence="3 4">
    <name type="scientific">Paenochrobactrum glaciei</name>
    <dbReference type="NCBI Taxonomy" id="486407"/>
    <lineage>
        <taxon>Bacteria</taxon>
        <taxon>Pseudomonadati</taxon>
        <taxon>Pseudomonadota</taxon>
        <taxon>Alphaproteobacteria</taxon>
        <taxon>Hyphomicrobiales</taxon>
        <taxon>Brucellaceae</taxon>
        <taxon>Paenochrobactrum</taxon>
    </lineage>
</organism>
<keyword evidence="1" id="KW-0378">Hydrolase</keyword>
<evidence type="ECO:0000313" key="3">
    <source>
        <dbReference type="EMBL" id="GAA0613744.1"/>
    </source>
</evidence>
<dbReference type="InterPro" id="IPR044094">
    <property type="entry name" value="AtsA-like_MBL-fold"/>
</dbReference>
<proteinExistence type="predicted"/>
<dbReference type="SMART" id="SM00849">
    <property type="entry name" value="Lactamase_B"/>
    <property type="match status" value="1"/>
</dbReference>
<evidence type="ECO:0000256" key="1">
    <source>
        <dbReference type="ARBA" id="ARBA00022801"/>
    </source>
</evidence>
<dbReference type="CDD" id="cd07719">
    <property type="entry name" value="arylsulfatase_AtsA-like_MBL-fold"/>
    <property type="match status" value="1"/>
</dbReference>